<organism evidence="1 2">
    <name type="scientific">Linderina macrospora</name>
    <dbReference type="NCBI Taxonomy" id="4868"/>
    <lineage>
        <taxon>Eukaryota</taxon>
        <taxon>Fungi</taxon>
        <taxon>Fungi incertae sedis</taxon>
        <taxon>Zoopagomycota</taxon>
        <taxon>Kickxellomycotina</taxon>
        <taxon>Kickxellomycetes</taxon>
        <taxon>Kickxellales</taxon>
        <taxon>Kickxellaceae</taxon>
        <taxon>Linderina</taxon>
    </lineage>
</organism>
<sequence length="474" mass="52910">MTRKLNVAFVHPDLGIGGAERLVVDAALALQQRGHAVTLYTMHHDPAHCFAETRDGTLDVRVGGNWPVPASVFGKLHILCTILRSLFLARTIISAAEQYDVLFVDQLSAPIPLLKYAQAHIFFYCHFPDKLQARRDSVGRQVYRWAFDLLEELTTGEADEVVVNSRFTQETFRKAFPRLAKVPKVLMPALNLQAYDKPVDLEDPALLALRTEKAMVVSINRFERKKDVKLAIDAFHSARGQTKDSELCLVVAGGWDSKVPENIEHLKELEEHARSLGLRTRTVAPQGISREARSLLPSDAVSTPTLLDMDDETPVESEQLATTDVLFLPSFSENQRAFLLSKAHCILYTPSNEHLGIVPLEAMYMRVPVVAVNSGGPRETVVHGKTGYLCEPDHLEFAKAIVKIVGMPDEKRRAMGELGRARVQEGFGLDAFGSKLEGMFYDMCRRPLYASWVMGGFLIIFIVCAASFTLFLCW</sequence>
<dbReference type="Proteomes" id="UP001150603">
    <property type="component" value="Unassembled WGS sequence"/>
</dbReference>
<proteinExistence type="predicted"/>
<accession>A0ACC1J8X5</accession>
<dbReference type="EMBL" id="JANBPW010001999">
    <property type="protein sequence ID" value="KAJ1942319.1"/>
    <property type="molecule type" value="Genomic_DNA"/>
</dbReference>
<comment type="caution">
    <text evidence="1">The sequence shown here is derived from an EMBL/GenBank/DDBJ whole genome shotgun (WGS) entry which is preliminary data.</text>
</comment>
<evidence type="ECO:0000313" key="2">
    <source>
        <dbReference type="Proteomes" id="UP001150603"/>
    </source>
</evidence>
<evidence type="ECO:0000313" key="1">
    <source>
        <dbReference type="EMBL" id="KAJ1942319.1"/>
    </source>
</evidence>
<name>A0ACC1J8X5_9FUNG</name>
<reference evidence="1" key="1">
    <citation type="submission" date="2022-07" db="EMBL/GenBank/DDBJ databases">
        <title>Phylogenomic reconstructions and comparative analyses of Kickxellomycotina fungi.</title>
        <authorList>
            <person name="Reynolds N.K."/>
            <person name="Stajich J.E."/>
            <person name="Barry K."/>
            <person name="Grigoriev I.V."/>
            <person name="Crous P."/>
            <person name="Smith M.E."/>
        </authorList>
    </citation>
    <scope>NUCLEOTIDE SEQUENCE</scope>
    <source>
        <strain evidence="1">NRRL 5244</strain>
    </source>
</reference>
<gene>
    <name evidence="1" type="primary">ALG2</name>
    <name evidence="1" type="ORF">FBU59_003232</name>
</gene>
<protein>
    <submittedName>
        <fullName evidence="1">Alpha-1,3-mannosyltransferase-like protein</fullName>
    </submittedName>
</protein>
<keyword evidence="2" id="KW-1185">Reference proteome</keyword>